<gene>
    <name evidence="1" type="ORF">LCGC14_1088460</name>
</gene>
<proteinExistence type="predicted"/>
<name>A0A0F9MDB5_9ZZZZ</name>
<protein>
    <submittedName>
        <fullName evidence="1">Uncharacterized protein</fullName>
    </submittedName>
</protein>
<organism evidence="1">
    <name type="scientific">marine sediment metagenome</name>
    <dbReference type="NCBI Taxonomy" id="412755"/>
    <lineage>
        <taxon>unclassified sequences</taxon>
        <taxon>metagenomes</taxon>
        <taxon>ecological metagenomes</taxon>
    </lineage>
</organism>
<evidence type="ECO:0000313" key="1">
    <source>
        <dbReference type="EMBL" id="KKN05325.1"/>
    </source>
</evidence>
<comment type="caution">
    <text evidence="1">The sequence shown here is derived from an EMBL/GenBank/DDBJ whole genome shotgun (WGS) entry which is preliminary data.</text>
</comment>
<accession>A0A0F9MDB5</accession>
<sequence>MNTFGQAGRQVLWGNTPPPWVPAFGSLLARIQLGTKVLIRDSSMLAGYSISLPLSHFFERRKNEKEKIYLWL</sequence>
<reference evidence="1" key="1">
    <citation type="journal article" date="2015" name="Nature">
        <title>Complex archaea that bridge the gap between prokaryotes and eukaryotes.</title>
        <authorList>
            <person name="Spang A."/>
            <person name="Saw J.H."/>
            <person name="Jorgensen S.L."/>
            <person name="Zaremba-Niedzwiedzka K."/>
            <person name="Martijn J."/>
            <person name="Lind A.E."/>
            <person name="van Eijk R."/>
            <person name="Schleper C."/>
            <person name="Guy L."/>
            <person name="Ettema T.J."/>
        </authorList>
    </citation>
    <scope>NUCLEOTIDE SEQUENCE</scope>
</reference>
<dbReference type="EMBL" id="LAZR01004818">
    <property type="protein sequence ID" value="KKN05325.1"/>
    <property type="molecule type" value="Genomic_DNA"/>
</dbReference>
<dbReference type="AlphaFoldDB" id="A0A0F9MDB5"/>